<dbReference type="AlphaFoldDB" id="A0A8B2ZK80"/>
<evidence type="ECO:0000256" key="1">
    <source>
        <dbReference type="SAM" id="Coils"/>
    </source>
</evidence>
<organism evidence="2 3">
    <name type="scientific">Staphylococcus warneri</name>
    <dbReference type="NCBI Taxonomy" id="1292"/>
    <lineage>
        <taxon>Bacteria</taxon>
        <taxon>Bacillati</taxon>
        <taxon>Bacillota</taxon>
        <taxon>Bacilli</taxon>
        <taxon>Bacillales</taxon>
        <taxon>Staphylococcaceae</taxon>
        <taxon>Staphylococcus</taxon>
    </lineage>
</organism>
<keyword evidence="1" id="KW-0175">Coiled coil</keyword>
<evidence type="ECO:0000313" key="2">
    <source>
        <dbReference type="EMBL" id="RGM27590.1"/>
    </source>
</evidence>
<evidence type="ECO:0000313" key="3">
    <source>
        <dbReference type="Proteomes" id="UP000261016"/>
    </source>
</evidence>
<protein>
    <submittedName>
        <fullName evidence="2">Uncharacterized protein</fullName>
    </submittedName>
</protein>
<comment type="caution">
    <text evidence="2">The sequence shown here is derived from an EMBL/GenBank/DDBJ whole genome shotgun (WGS) entry which is preliminary data.</text>
</comment>
<reference evidence="2 3" key="1">
    <citation type="submission" date="2018-08" db="EMBL/GenBank/DDBJ databases">
        <title>A genome reference for cultivated species of the human gut microbiota.</title>
        <authorList>
            <person name="Zou Y."/>
            <person name="Xue W."/>
            <person name="Luo G."/>
        </authorList>
    </citation>
    <scope>NUCLEOTIDE SEQUENCE [LARGE SCALE GENOMIC DNA]</scope>
    <source>
        <strain evidence="2 3">OM08-17AT</strain>
    </source>
</reference>
<dbReference type="Proteomes" id="UP000261016">
    <property type="component" value="Unassembled WGS sequence"/>
</dbReference>
<accession>A0A8B2ZK80</accession>
<feature type="coiled-coil region" evidence="1">
    <location>
        <begin position="107"/>
        <end position="134"/>
    </location>
</feature>
<gene>
    <name evidence="2" type="ORF">DXC19_12450</name>
</gene>
<name>A0A8B2ZK80_STAWA</name>
<proteinExistence type="predicted"/>
<sequence>MANKDVMKYISENGSTLSLDIKKFSLDESQKLEQYQLKALSISGSAKEIEDIQSEIDTVKKKLDEPLSDKEEDLDDDLDSAKDTVNEVADSAISVLTSKPSNFDEIKNDMETKLNGLEEKKNKLNNHNSSFSGEIGEGITTVIQSMTTLKKNIESNLNNDDDYSVNKSKAQELLSKIEEFKGNIKINSASYTAGYYVEPIKSALNECVDILSTDDLSESELDSLDLNARKLETNIDTAVAWFEGWTGKKKEG</sequence>
<dbReference type="EMBL" id="QSTD01000012">
    <property type="protein sequence ID" value="RGM27590.1"/>
    <property type="molecule type" value="Genomic_DNA"/>
</dbReference>
<dbReference type="RefSeq" id="WP_117726032.1">
    <property type="nucleotide sequence ID" value="NZ_CABMFV010000012.1"/>
</dbReference>